<dbReference type="SUPFAM" id="SSF52833">
    <property type="entry name" value="Thioredoxin-like"/>
    <property type="match status" value="1"/>
</dbReference>
<dbReference type="InterPro" id="IPR036249">
    <property type="entry name" value="Thioredoxin-like_sf"/>
</dbReference>
<dbReference type="PROSITE" id="PS50405">
    <property type="entry name" value="GST_CTER"/>
    <property type="match status" value="1"/>
</dbReference>
<protein>
    <submittedName>
        <fullName evidence="3">Glutathione S-transferase family protein</fullName>
    </submittedName>
</protein>
<dbReference type="InterPro" id="IPR036282">
    <property type="entry name" value="Glutathione-S-Trfase_C_sf"/>
</dbReference>
<dbReference type="Proteomes" id="UP000262371">
    <property type="component" value="Unassembled WGS sequence"/>
</dbReference>
<dbReference type="PANTHER" id="PTHR44051">
    <property type="entry name" value="GLUTATHIONE S-TRANSFERASE-RELATED"/>
    <property type="match status" value="1"/>
</dbReference>
<accession>A0A371Z4K9</accession>
<name>A0A371Z4K9_9PROT</name>
<evidence type="ECO:0000313" key="3">
    <source>
        <dbReference type="EMBL" id="RFD21411.1"/>
    </source>
</evidence>
<dbReference type="Gene3D" id="3.40.30.10">
    <property type="entry name" value="Glutaredoxin"/>
    <property type="match status" value="1"/>
</dbReference>
<dbReference type="InterPro" id="IPR010987">
    <property type="entry name" value="Glutathione-S-Trfase_C-like"/>
</dbReference>
<dbReference type="Pfam" id="PF13410">
    <property type="entry name" value="GST_C_2"/>
    <property type="match status" value="1"/>
</dbReference>
<dbReference type="RefSeq" id="WP_116701635.1">
    <property type="nucleotide sequence ID" value="NZ_QUWV01000004.1"/>
</dbReference>
<evidence type="ECO:0000259" key="2">
    <source>
        <dbReference type="PROSITE" id="PS50405"/>
    </source>
</evidence>
<reference evidence="3 4" key="1">
    <citation type="submission" date="2018-08" db="EMBL/GenBank/DDBJ databases">
        <title>Komagataeibacter sp. AV 382.</title>
        <authorList>
            <person name="Skraban J."/>
            <person name="Trcek J."/>
        </authorList>
    </citation>
    <scope>NUCLEOTIDE SEQUENCE [LARGE SCALE GENOMIC DNA]</scope>
    <source>
        <strain evidence="3 4">AV 382</strain>
    </source>
</reference>
<dbReference type="OrthoDB" id="9810080at2"/>
<evidence type="ECO:0000259" key="1">
    <source>
        <dbReference type="PROSITE" id="PS50404"/>
    </source>
</evidence>
<dbReference type="InterPro" id="IPR004045">
    <property type="entry name" value="Glutathione_S-Trfase_N"/>
</dbReference>
<dbReference type="GO" id="GO:0016740">
    <property type="term" value="F:transferase activity"/>
    <property type="evidence" value="ECO:0007669"/>
    <property type="project" value="UniProtKB-KW"/>
</dbReference>
<dbReference type="SUPFAM" id="SSF47616">
    <property type="entry name" value="GST C-terminal domain-like"/>
    <property type="match status" value="1"/>
</dbReference>
<dbReference type="PANTHER" id="PTHR44051:SF2">
    <property type="entry name" value="HYPOTHETICAL GLUTATHIONE S-TRANSFERASE LIKE PROTEIN"/>
    <property type="match status" value="1"/>
</dbReference>
<gene>
    <name evidence="3" type="ORF">DY926_00790</name>
</gene>
<comment type="caution">
    <text evidence="3">The sequence shown here is derived from an EMBL/GenBank/DDBJ whole genome shotgun (WGS) entry which is preliminary data.</text>
</comment>
<dbReference type="AlphaFoldDB" id="A0A371Z4K9"/>
<dbReference type="Pfam" id="PF13409">
    <property type="entry name" value="GST_N_2"/>
    <property type="match status" value="1"/>
</dbReference>
<sequence>MTVLPELYEFPLDDECYKVRLALSLMGVASRSRPVDMVPGREHEKPAFLRINPLGTLPVWVDGPVILREAATIVLACARGLKAGNWLPADPAAFGAVMDWLVFSVRDLHAAHQARDCALLGQEEPSPALRAQVRRAFNVMEDHMVLRHIGGHEWFADATPTIADILLFPAFALCRDYGVDHDGFPALRRWMRAMRTLPGFITMPGIPDVT</sequence>
<feature type="domain" description="GST C-terminal" evidence="2">
    <location>
        <begin position="90"/>
        <end position="210"/>
    </location>
</feature>
<dbReference type="Gene3D" id="1.20.1050.10">
    <property type="match status" value="1"/>
</dbReference>
<organism evidence="3 4">
    <name type="scientific">Komagataeibacter melaceti</name>
    <dbReference type="NCBI Taxonomy" id="2766577"/>
    <lineage>
        <taxon>Bacteria</taxon>
        <taxon>Pseudomonadati</taxon>
        <taxon>Pseudomonadota</taxon>
        <taxon>Alphaproteobacteria</taxon>
        <taxon>Acetobacterales</taxon>
        <taxon>Acetobacteraceae</taxon>
        <taxon>Komagataeibacter</taxon>
    </lineage>
</organism>
<proteinExistence type="predicted"/>
<evidence type="ECO:0000313" key="4">
    <source>
        <dbReference type="Proteomes" id="UP000262371"/>
    </source>
</evidence>
<keyword evidence="3" id="KW-0808">Transferase</keyword>
<dbReference type="PROSITE" id="PS50404">
    <property type="entry name" value="GST_NTER"/>
    <property type="match status" value="1"/>
</dbReference>
<feature type="domain" description="GST N-terminal" evidence="1">
    <location>
        <begin position="3"/>
        <end position="85"/>
    </location>
</feature>
<dbReference type="EMBL" id="QUWV01000004">
    <property type="protein sequence ID" value="RFD21411.1"/>
    <property type="molecule type" value="Genomic_DNA"/>
</dbReference>
<keyword evidence="4" id="KW-1185">Reference proteome</keyword>